<reference evidence="1" key="1">
    <citation type="submission" date="2021-06" db="EMBL/GenBank/DDBJ databases">
        <authorList>
            <person name="Kallberg Y."/>
            <person name="Tangrot J."/>
            <person name="Rosling A."/>
        </authorList>
    </citation>
    <scope>NUCLEOTIDE SEQUENCE</scope>
    <source>
        <strain evidence="1">FL130A</strain>
    </source>
</reference>
<keyword evidence="2" id="KW-1185">Reference proteome</keyword>
<dbReference type="AlphaFoldDB" id="A0A9N9I6R8"/>
<protein>
    <submittedName>
        <fullName evidence="1">4148_t:CDS:1</fullName>
    </submittedName>
</protein>
<feature type="non-terminal residue" evidence="1">
    <location>
        <position position="40"/>
    </location>
</feature>
<dbReference type="EMBL" id="CAJVPS010027476">
    <property type="protein sequence ID" value="CAG8724098.1"/>
    <property type="molecule type" value="Genomic_DNA"/>
</dbReference>
<comment type="caution">
    <text evidence="1">The sequence shown here is derived from an EMBL/GenBank/DDBJ whole genome shotgun (WGS) entry which is preliminary data.</text>
</comment>
<proteinExistence type="predicted"/>
<sequence>MVYVPKNDPMLEFLKANYPETHNLIQKAAQKIEKQESTIK</sequence>
<evidence type="ECO:0000313" key="2">
    <source>
        <dbReference type="Proteomes" id="UP000789508"/>
    </source>
</evidence>
<name>A0A9N9I6R8_9GLOM</name>
<accession>A0A9N9I6R8</accession>
<evidence type="ECO:0000313" key="1">
    <source>
        <dbReference type="EMBL" id="CAG8724098.1"/>
    </source>
</evidence>
<dbReference type="Proteomes" id="UP000789508">
    <property type="component" value="Unassembled WGS sequence"/>
</dbReference>
<organism evidence="1 2">
    <name type="scientific">Ambispora leptoticha</name>
    <dbReference type="NCBI Taxonomy" id="144679"/>
    <lineage>
        <taxon>Eukaryota</taxon>
        <taxon>Fungi</taxon>
        <taxon>Fungi incertae sedis</taxon>
        <taxon>Mucoromycota</taxon>
        <taxon>Glomeromycotina</taxon>
        <taxon>Glomeromycetes</taxon>
        <taxon>Archaeosporales</taxon>
        <taxon>Ambisporaceae</taxon>
        <taxon>Ambispora</taxon>
    </lineage>
</organism>
<gene>
    <name evidence="1" type="ORF">ALEPTO_LOCUS12365</name>
</gene>